<keyword evidence="1" id="KW-1133">Transmembrane helix</keyword>
<dbReference type="Proteomes" id="UP001189303">
    <property type="component" value="Unassembled WGS sequence"/>
</dbReference>
<sequence length="86" mass="9219">MVQILAIGLGVSIGGGLVSLFSVKLGVAAPAYRLAFFTMGVVTEFFALIFRKLDAKPTPLRTKNLEPRLYRHAKDAGASSRVPSNV</sequence>
<keyword evidence="3" id="KW-1185">Reference proteome</keyword>
<evidence type="ECO:0000313" key="3">
    <source>
        <dbReference type="Proteomes" id="UP001189303"/>
    </source>
</evidence>
<name>A0ABM9IIB7_RALPI</name>
<comment type="caution">
    <text evidence="2">The sequence shown here is derived from an EMBL/GenBank/DDBJ whole genome shotgun (WGS) entry which is preliminary data.</text>
</comment>
<organism evidence="2 3">
    <name type="scientific">Ralstonia pickettii</name>
    <name type="common">Burkholderia pickettii</name>
    <dbReference type="NCBI Taxonomy" id="329"/>
    <lineage>
        <taxon>Bacteria</taxon>
        <taxon>Pseudomonadati</taxon>
        <taxon>Pseudomonadota</taxon>
        <taxon>Betaproteobacteria</taxon>
        <taxon>Burkholderiales</taxon>
        <taxon>Burkholderiaceae</taxon>
        <taxon>Ralstonia</taxon>
    </lineage>
</organism>
<accession>A0ABM9IIB7</accession>
<keyword evidence="1" id="KW-0812">Transmembrane</keyword>
<gene>
    <name evidence="2" type="ORF">R38712_00690</name>
</gene>
<reference evidence="2 3" key="1">
    <citation type="submission" date="2023-07" db="EMBL/GenBank/DDBJ databases">
        <authorList>
            <person name="Peeters C."/>
        </authorList>
    </citation>
    <scope>NUCLEOTIDE SEQUENCE [LARGE SCALE GENOMIC DNA]</scope>
    <source>
        <strain evidence="2 3">R-38712</strain>
    </source>
</reference>
<evidence type="ECO:0000313" key="2">
    <source>
        <dbReference type="EMBL" id="CAJ0722153.1"/>
    </source>
</evidence>
<evidence type="ECO:0000256" key="1">
    <source>
        <dbReference type="SAM" id="Phobius"/>
    </source>
</evidence>
<keyword evidence="1" id="KW-0472">Membrane</keyword>
<feature type="transmembrane region" description="Helical" evidence="1">
    <location>
        <begin position="30"/>
        <end position="50"/>
    </location>
</feature>
<protein>
    <submittedName>
        <fullName evidence="2">Uncharacterized protein</fullName>
    </submittedName>
</protein>
<dbReference type="EMBL" id="CATWFT010000001">
    <property type="protein sequence ID" value="CAJ0722153.1"/>
    <property type="molecule type" value="Genomic_DNA"/>
</dbReference>
<proteinExistence type="predicted"/>